<accession>A0ABQ7IYT2</accession>
<evidence type="ECO:0000313" key="1">
    <source>
        <dbReference type="EMBL" id="KAF7937449.1"/>
    </source>
</evidence>
<dbReference type="Proteomes" id="UP000783213">
    <property type="component" value="Unassembled WGS sequence"/>
</dbReference>
<keyword evidence="2" id="KW-1185">Reference proteome</keyword>
<evidence type="ECO:0000313" key="2">
    <source>
        <dbReference type="Proteomes" id="UP000783213"/>
    </source>
</evidence>
<name>A0ABQ7IYT2_9HELO</name>
<gene>
    <name evidence="1" type="ORF">EAE98_001763</name>
</gene>
<protein>
    <submittedName>
        <fullName evidence="1">Uncharacterized protein</fullName>
    </submittedName>
</protein>
<dbReference type="GeneID" id="62228537"/>
<comment type="caution">
    <text evidence="1">The sequence shown here is derived from an EMBL/GenBank/DDBJ whole genome shotgun (WGS) entry which is preliminary data.</text>
</comment>
<sequence>MNLQISNLQSPISKSPNLQSPISNLQISKSPISNLQSPNLQISNLQISNLQISNLQHLISEPASPRAKYYICDATDIEYQDKRPFAAGHVGYTYLTIVGAMSNTFMQDVMVSICEIKPQSEDKVAANTERKLIKHSCLVVDEEYKMACYVLLSGL</sequence>
<dbReference type="RefSeq" id="XP_038814367.1">
    <property type="nucleotide sequence ID" value="XM_038949382.1"/>
</dbReference>
<organism evidence="1 2">
    <name type="scientific">Botrytis deweyae</name>
    <dbReference type="NCBI Taxonomy" id="2478750"/>
    <lineage>
        <taxon>Eukaryota</taxon>
        <taxon>Fungi</taxon>
        <taxon>Dikarya</taxon>
        <taxon>Ascomycota</taxon>
        <taxon>Pezizomycotina</taxon>
        <taxon>Leotiomycetes</taxon>
        <taxon>Helotiales</taxon>
        <taxon>Sclerotiniaceae</taxon>
        <taxon>Botrytis</taxon>
    </lineage>
</organism>
<reference evidence="1 2" key="1">
    <citation type="journal article" date="2020" name="Genome Biol. Evol.">
        <title>Comparative genomics of Sclerotiniaceae.</title>
        <authorList>
            <person name="Valero Jimenez C.A."/>
            <person name="Steentjes M."/>
            <person name="Scholten O.E."/>
            <person name="Van Kan J.A.L."/>
        </authorList>
    </citation>
    <scope>NUCLEOTIDE SEQUENCE [LARGE SCALE GENOMIC DNA]</scope>
    <source>
        <strain evidence="1 2">B1</strain>
    </source>
</reference>
<proteinExistence type="predicted"/>
<dbReference type="EMBL" id="RCSX01000003">
    <property type="protein sequence ID" value="KAF7937449.1"/>
    <property type="molecule type" value="Genomic_DNA"/>
</dbReference>